<accession>A0ABV6KVZ0</accession>
<dbReference type="PANTHER" id="PTHR43861:SF3">
    <property type="entry name" value="PUTATIVE (AFU_ORTHOLOGUE AFUA_2G14390)-RELATED"/>
    <property type="match status" value="1"/>
</dbReference>
<name>A0ABV6KVZ0_9BACI</name>
<dbReference type="SUPFAM" id="SSF53335">
    <property type="entry name" value="S-adenosyl-L-methionine-dependent methyltransferases"/>
    <property type="match status" value="1"/>
</dbReference>
<dbReference type="EMBL" id="JBHLUU010000085">
    <property type="protein sequence ID" value="MFC0476053.1"/>
    <property type="molecule type" value="Genomic_DNA"/>
</dbReference>
<dbReference type="GO" id="GO:0008168">
    <property type="term" value="F:methyltransferase activity"/>
    <property type="evidence" value="ECO:0007669"/>
    <property type="project" value="UniProtKB-KW"/>
</dbReference>
<dbReference type="Pfam" id="PF13847">
    <property type="entry name" value="Methyltransf_31"/>
    <property type="match status" value="1"/>
</dbReference>
<protein>
    <submittedName>
        <fullName evidence="3">Class I SAM-dependent methyltransferase</fullName>
        <ecNumber evidence="3">2.1.1.-</ecNumber>
    </submittedName>
</protein>
<dbReference type="CDD" id="cd02440">
    <property type="entry name" value="AdoMet_MTases"/>
    <property type="match status" value="1"/>
</dbReference>
<dbReference type="RefSeq" id="WP_377058293.1">
    <property type="nucleotide sequence ID" value="NZ_JBHLUU010000085.1"/>
</dbReference>
<proteinExistence type="predicted"/>
<organism evidence="3 4">
    <name type="scientific">Robertmurraya beringensis</name>
    <dbReference type="NCBI Taxonomy" id="641660"/>
    <lineage>
        <taxon>Bacteria</taxon>
        <taxon>Bacillati</taxon>
        <taxon>Bacillota</taxon>
        <taxon>Bacilli</taxon>
        <taxon>Bacillales</taxon>
        <taxon>Bacillaceae</taxon>
        <taxon>Robertmurraya</taxon>
    </lineage>
</organism>
<sequence length="190" mass="21281">MAKRYDTEERMALAKVIVNEVRSELQNSKSKSLIDYGSGTGLVSLELTDLVDSILLVDSSEQMLEVAKAKISHKGIANATVLYSDFTQDTPELKADIVLLSLVLLHIPDTKKILQELFTILNHDGKLIIIDFDKNDKINHPKVHNGFSHDELEKNLAEVGFKSTSIKTFHHGNRIFMKQDASMFISSSIK</sequence>
<dbReference type="InterPro" id="IPR025714">
    <property type="entry name" value="Methyltranfer_dom"/>
</dbReference>
<dbReference type="PANTHER" id="PTHR43861">
    <property type="entry name" value="TRANS-ACONITATE 2-METHYLTRANSFERASE-RELATED"/>
    <property type="match status" value="1"/>
</dbReference>
<dbReference type="InterPro" id="IPR029063">
    <property type="entry name" value="SAM-dependent_MTases_sf"/>
</dbReference>
<evidence type="ECO:0000256" key="1">
    <source>
        <dbReference type="ARBA" id="ARBA00022679"/>
    </source>
</evidence>
<evidence type="ECO:0000313" key="3">
    <source>
        <dbReference type="EMBL" id="MFC0476053.1"/>
    </source>
</evidence>
<evidence type="ECO:0000259" key="2">
    <source>
        <dbReference type="Pfam" id="PF13847"/>
    </source>
</evidence>
<dbReference type="GO" id="GO:0032259">
    <property type="term" value="P:methylation"/>
    <property type="evidence" value="ECO:0007669"/>
    <property type="project" value="UniProtKB-KW"/>
</dbReference>
<feature type="domain" description="Methyltransferase" evidence="2">
    <location>
        <begin position="28"/>
        <end position="143"/>
    </location>
</feature>
<keyword evidence="4" id="KW-1185">Reference proteome</keyword>
<keyword evidence="3" id="KW-0489">Methyltransferase</keyword>
<dbReference type="Gene3D" id="3.40.50.150">
    <property type="entry name" value="Vaccinia Virus protein VP39"/>
    <property type="match status" value="1"/>
</dbReference>
<comment type="caution">
    <text evidence="3">The sequence shown here is derived from an EMBL/GenBank/DDBJ whole genome shotgun (WGS) entry which is preliminary data.</text>
</comment>
<evidence type="ECO:0000313" key="4">
    <source>
        <dbReference type="Proteomes" id="UP001589738"/>
    </source>
</evidence>
<dbReference type="EC" id="2.1.1.-" evidence="3"/>
<reference evidence="3 4" key="1">
    <citation type="submission" date="2024-09" db="EMBL/GenBank/DDBJ databases">
        <authorList>
            <person name="Sun Q."/>
            <person name="Mori K."/>
        </authorList>
    </citation>
    <scope>NUCLEOTIDE SEQUENCE [LARGE SCALE GENOMIC DNA]</scope>
    <source>
        <strain evidence="3 4">CGMCC 1.9126</strain>
    </source>
</reference>
<gene>
    <name evidence="3" type="ORF">ACFFHF_12480</name>
</gene>
<keyword evidence="1 3" id="KW-0808">Transferase</keyword>
<dbReference type="Proteomes" id="UP001589738">
    <property type="component" value="Unassembled WGS sequence"/>
</dbReference>